<evidence type="ECO:0000313" key="5">
    <source>
        <dbReference type="Proteomes" id="UP000694621"/>
    </source>
</evidence>
<dbReference type="InterPro" id="IPR000299">
    <property type="entry name" value="FERM_domain"/>
</dbReference>
<feature type="domain" description="FERM" evidence="3">
    <location>
        <begin position="29"/>
        <end position="347"/>
    </location>
</feature>
<dbReference type="Gene3D" id="3.10.20.90">
    <property type="entry name" value="Phosphatidylinositol 3-kinase Catalytic Subunit, Chain A, domain 1"/>
    <property type="match status" value="1"/>
</dbReference>
<dbReference type="Ensembl" id="ENSAMXT00005025111.1">
    <property type="protein sequence ID" value="ENSAMXP00005022729.1"/>
    <property type="gene ID" value="ENSAMXG00005011710.1"/>
</dbReference>
<evidence type="ECO:0000256" key="1">
    <source>
        <dbReference type="ARBA" id="ARBA00039547"/>
    </source>
</evidence>
<dbReference type="InterPro" id="IPR014352">
    <property type="entry name" value="FERM/acyl-CoA-bd_prot_sf"/>
</dbReference>
<dbReference type="AlphaFoldDB" id="A0A8B9R6V7"/>
<dbReference type="InterPro" id="IPR051594">
    <property type="entry name" value="KRIT1/FRMD8"/>
</dbReference>
<dbReference type="CDD" id="cd14473">
    <property type="entry name" value="FERM_B-lobe"/>
    <property type="match status" value="1"/>
</dbReference>
<dbReference type="GO" id="GO:0005886">
    <property type="term" value="C:plasma membrane"/>
    <property type="evidence" value="ECO:0007669"/>
    <property type="project" value="TreeGrafter"/>
</dbReference>
<dbReference type="Pfam" id="PF00373">
    <property type="entry name" value="FERM_M"/>
    <property type="match status" value="1"/>
</dbReference>
<dbReference type="Gene3D" id="1.20.80.10">
    <property type="match status" value="1"/>
</dbReference>
<dbReference type="PROSITE" id="PS50057">
    <property type="entry name" value="FERM_3"/>
    <property type="match status" value="1"/>
</dbReference>
<dbReference type="Proteomes" id="UP000694621">
    <property type="component" value="Unplaced"/>
</dbReference>
<accession>A0A8B9R6V7</accession>
<sequence>MDGDECEFSDPELSRSHRGSVASSVSRTQDVLVYLVGDSAVHLCVEGVVSVCVQELGRLVRQPLNITDCDQDAFAFWLCSPLLELQLKPKHQPYKLCRQWQDLLYRFTDASTEDISVDEPCLQYKRNVFYPKAKELQVEDEGVLKLLYEEARLNILENRYPCDPEHWIRLGALSCAIEFGSGLDDYKLIVAVREKKLTSFLPAHVVLGPGGFFSSLRARGSRQGELEQRLLKEYRTLSSTQGSAALFRQYLSTCHKLPYYGRLTCDFQSFKSPFCLSLPLSCSISLSGGRGFMLVEAGCLISPDSDQLGQAGAGCHGEGRTHCSPASAVTVRKSRLLHFKIPLKRSF</sequence>
<organism evidence="4 5">
    <name type="scientific">Astyanax mexicanus</name>
    <name type="common">Blind cave fish</name>
    <name type="synonym">Astyanax fasciatus mexicanus</name>
    <dbReference type="NCBI Taxonomy" id="7994"/>
    <lineage>
        <taxon>Eukaryota</taxon>
        <taxon>Metazoa</taxon>
        <taxon>Chordata</taxon>
        <taxon>Craniata</taxon>
        <taxon>Vertebrata</taxon>
        <taxon>Euteleostomi</taxon>
        <taxon>Actinopterygii</taxon>
        <taxon>Neopterygii</taxon>
        <taxon>Teleostei</taxon>
        <taxon>Ostariophysi</taxon>
        <taxon>Characiformes</taxon>
        <taxon>Characoidei</taxon>
        <taxon>Acestrorhamphidae</taxon>
        <taxon>Acestrorhamphinae</taxon>
        <taxon>Astyanax</taxon>
    </lineage>
</organism>
<evidence type="ECO:0000256" key="2">
    <source>
        <dbReference type="SAM" id="MobiDB-lite"/>
    </source>
</evidence>
<name>A0A8B9R6V7_ASTMX</name>
<dbReference type="SUPFAM" id="SSF47031">
    <property type="entry name" value="Second domain of FERM"/>
    <property type="match status" value="1"/>
</dbReference>
<dbReference type="PANTHER" id="PTHR13283">
    <property type="entry name" value="KREV INTERACTION TRAPPED 1-RELATED"/>
    <property type="match status" value="1"/>
</dbReference>
<evidence type="ECO:0000259" key="3">
    <source>
        <dbReference type="PROSITE" id="PS50057"/>
    </source>
</evidence>
<feature type="region of interest" description="Disordered" evidence="2">
    <location>
        <begin position="1"/>
        <end position="21"/>
    </location>
</feature>
<dbReference type="PANTHER" id="PTHR13283:SF10">
    <property type="entry name" value="FERM DOMAIN-CONTAINING PROTEIN 8"/>
    <property type="match status" value="1"/>
</dbReference>
<dbReference type="InterPro" id="IPR035963">
    <property type="entry name" value="FERM_2"/>
</dbReference>
<dbReference type="GO" id="GO:0090090">
    <property type="term" value="P:negative regulation of canonical Wnt signaling pathway"/>
    <property type="evidence" value="ECO:0007669"/>
    <property type="project" value="TreeGrafter"/>
</dbReference>
<feature type="compositionally biased region" description="Acidic residues" evidence="2">
    <location>
        <begin position="1"/>
        <end position="10"/>
    </location>
</feature>
<dbReference type="InterPro" id="IPR019749">
    <property type="entry name" value="Band_41_domain"/>
</dbReference>
<dbReference type="SMART" id="SM00295">
    <property type="entry name" value="B41"/>
    <property type="match status" value="1"/>
</dbReference>
<evidence type="ECO:0000313" key="4">
    <source>
        <dbReference type="Ensembl" id="ENSAMXP00005022729.1"/>
    </source>
</evidence>
<dbReference type="InterPro" id="IPR019748">
    <property type="entry name" value="FERM_central"/>
</dbReference>
<protein>
    <recommendedName>
        <fullName evidence="1">FERM domain-containing protein 8</fullName>
    </recommendedName>
</protein>
<reference evidence="4" key="1">
    <citation type="submission" date="2025-08" db="UniProtKB">
        <authorList>
            <consortium name="Ensembl"/>
        </authorList>
    </citation>
    <scope>IDENTIFICATION</scope>
</reference>
<proteinExistence type="predicted"/>